<reference evidence="1" key="1">
    <citation type="submission" date="2019-02" db="EMBL/GenBank/DDBJ databases">
        <authorList>
            <person name="Gruber-Vodicka R. H."/>
            <person name="Seah K. B. B."/>
        </authorList>
    </citation>
    <scope>NUCLEOTIDE SEQUENCE</scope>
    <source>
        <strain evidence="1">BECK_S1321</strain>
    </source>
</reference>
<name>A0A450YEN6_9GAMM</name>
<dbReference type="AlphaFoldDB" id="A0A450YEN6"/>
<dbReference type="EMBL" id="CAADFR010000049">
    <property type="protein sequence ID" value="VFK39935.1"/>
    <property type="molecule type" value="Genomic_DNA"/>
</dbReference>
<gene>
    <name evidence="1" type="ORF">BECKSD772F_GA0070984_104914</name>
</gene>
<proteinExistence type="predicted"/>
<dbReference type="SUPFAM" id="SSF52540">
    <property type="entry name" value="P-loop containing nucleoside triphosphate hydrolases"/>
    <property type="match status" value="1"/>
</dbReference>
<dbReference type="InterPro" id="IPR027417">
    <property type="entry name" value="P-loop_NTPase"/>
</dbReference>
<accession>A0A450YEN6</accession>
<organism evidence="1">
    <name type="scientific">Candidatus Kentrum sp. SD</name>
    <dbReference type="NCBI Taxonomy" id="2126332"/>
    <lineage>
        <taxon>Bacteria</taxon>
        <taxon>Pseudomonadati</taxon>
        <taxon>Pseudomonadota</taxon>
        <taxon>Gammaproteobacteria</taxon>
        <taxon>Candidatus Kentrum</taxon>
    </lineage>
</organism>
<dbReference type="PANTHER" id="PTHR10285">
    <property type="entry name" value="URIDINE KINASE"/>
    <property type="match status" value="1"/>
</dbReference>
<dbReference type="GO" id="GO:0016301">
    <property type="term" value="F:kinase activity"/>
    <property type="evidence" value="ECO:0007669"/>
    <property type="project" value="UniProtKB-KW"/>
</dbReference>
<dbReference type="Gene3D" id="3.40.50.300">
    <property type="entry name" value="P-loop containing nucleotide triphosphate hydrolases"/>
    <property type="match status" value="1"/>
</dbReference>
<keyword evidence="1" id="KW-0808">Transferase</keyword>
<sequence>MVSPTFLARFERFLRDNRLPAGMLDQLTTVYQPIADFIIEANRRANQRVFGINGSQGSGKSTLCMVLQWLLRRQGKEVAILSIDDLYLDRGRRFLLADRTHPLLRTRGAPGTHDVDLGIRTLRALRSGATVTLPRFDKSEDDPFPRHRWPILARPADLILFEGWCVASRPQSEADLRGPVNQLEAEEDPRWVWRGYVNDQLAGPYRILFDPIDVLILLETADFSWVYAWRKKQEDQLRQRKTGSRIMDDQSIARFIAHFERITRYNAKTLPQRADIRLILDQSQRIEKCILNQ</sequence>
<keyword evidence="1" id="KW-0418">Kinase</keyword>
<protein>
    <submittedName>
        <fullName evidence="1">Glycerate kinase</fullName>
    </submittedName>
</protein>
<evidence type="ECO:0000313" key="1">
    <source>
        <dbReference type="EMBL" id="VFK39935.1"/>
    </source>
</evidence>
<dbReference type="Pfam" id="PF03308">
    <property type="entry name" value="MeaB"/>
    <property type="match status" value="1"/>
</dbReference>